<comment type="similarity">
    <text evidence="1">Belongs to the UPF0047 family.</text>
</comment>
<protein>
    <submittedName>
        <fullName evidence="2">UPF0047 protein YjbQ</fullName>
    </submittedName>
</protein>
<reference evidence="2" key="1">
    <citation type="submission" date="2020-02" db="EMBL/GenBank/DDBJ databases">
        <authorList>
            <person name="Meier V. D."/>
        </authorList>
    </citation>
    <scope>NUCLEOTIDE SEQUENCE</scope>
    <source>
        <strain evidence="2">AVDCRST_MAG51</strain>
    </source>
</reference>
<dbReference type="PANTHER" id="PTHR30615">
    <property type="entry name" value="UNCHARACTERIZED PROTEIN YJBQ-RELATED"/>
    <property type="match status" value="1"/>
</dbReference>
<proteinExistence type="inferred from homology"/>
<sequence length="145" mass="15520">MGTMAAGMHHQTTLEFATGGRGTRNVTDAVAGVVAQSGIRVGVAHLFVQHTSCSLVITENADPDVRHDLETVLARIAPDGDRAYRHDTEGPDDMAAHARSVLTGTALSVPVGEGRLLLGTWQGLYLWEHRTGRQQRSLVVTVLGE</sequence>
<dbReference type="PANTHER" id="PTHR30615:SF8">
    <property type="entry name" value="UPF0047 PROTEIN C4A8.02C"/>
    <property type="match status" value="1"/>
</dbReference>
<dbReference type="InterPro" id="IPR035917">
    <property type="entry name" value="YjbQ-like_sf"/>
</dbReference>
<dbReference type="NCBIfam" id="TIGR00149">
    <property type="entry name" value="TIGR00149_YjbQ"/>
    <property type="match status" value="1"/>
</dbReference>
<dbReference type="AlphaFoldDB" id="A0A6J4P1V7"/>
<organism evidence="2">
    <name type="scientific">uncultured Ramlibacter sp</name>
    <dbReference type="NCBI Taxonomy" id="260755"/>
    <lineage>
        <taxon>Bacteria</taxon>
        <taxon>Pseudomonadati</taxon>
        <taxon>Pseudomonadota</taxon>
        <taxon>Betaproteobacteria</taxon>
        <taxon>Burkholderiales</taxon>
        <taxon>Comamonadaceae</taxon>
        <taxon>Ramlibacter</taxon>
        <taxon>environmental samples</taxon>
    </lineage>
</organism>
<dbReference type="SUPFAM" id="SSF111038">
    <property type="entry name" value="YjbQ-like"/>
    <property type="match status" value="1"/>
</dbReference>
<dbReference type="EMBL" id="CADCUX010000242">
    <property type="protein sequence ID" value="CAA9403575.1"/>
    <property type="molecule type" value="Genomic_DNA"/>
</dbReference>
<name>A0A6J4P1V7_9BURK</name>
<dbReference type="InterPro" id="IPR001602">
    <property type="entry name" value="UPF0047_YjbQ-like"/>
</dbReference>
<gene>
    <name evidence="2" type="ORF">AVDCRST_MAG51-1020</name>
</gene>
<dbReference type="PIRSF" id="PIRSF004681">
    <property type="entry name" value="UCP004681"/>
    <property type="match status" value="1"/>
</dbReference>
<accession>A0A6J4P1V7</accession>
<dbReference type="Pfam" id="PF01894">
    <property type="entry name" value="YjbQ"/>
    <property type="match status" value="1"/>
</dbReference>
<evidence type="ECO:0000313" key="2">
    <source>
        <dbReference type="EMBL" id="CAA9403575.1"/>
    </source>
</evidence>
<dbReference type="Gene3D" id="2.60.120.460">
    <property type="entry name" value="YjbQ-like"/>
    <property type="match status" value="1"/>
</dbReference>
<evidence type="ECO:0000256" key="1">
    <source>
        <dbReference type="ARBA" id="ARBA00005534"/>
    </source>
</evidence>